<keyword evidence="3" id="KW-1185">Reference proteome</keyword>
<gene>
    <name evidence="4" type="primary">LOC108609941</name>
</gene>
<reference evidence="3" key="1">
    <citation type="journal article" date="1997" name="Nucleic Acids Res.">
        <title>tRNAscan-SE: a program for improved detection of transfer RNA genes in genomic sequence.</title>
        <authorList>
            <person name="Lowe T.M."/>
            <person name="Eddy S.R."/>
        </authorList>
    </citation>
    <scope>NUCLEOTIDE SEQUENCE [LARGE SCALE GENOMIC DNA]</scope>
</reference>
<evidence type="ECO:0000256" key="2">
    <source>
        <dbReference type="SAM" id="Phobius"/>
    </source>
</evidence>
<sequence length="242" mass="28736">MNPDCETDIYSLECQEWMSLVCDRCRDLFAEAAKDIWAAWWHDTTPPLYKDVADMTVYDCEKLKHLLEVQVAASSPHKAAVEYKEFAWWQKIALIIIYISILVLLLVVCRRWRRTCKADNLPPIHNEQEDLLLPTSSSKPDHPPAEQCKPDETGAIPRECLRPLKKHGFKAWMHQICRPIFVHNEGALKRRQKKYEEDKKLERILNERNIRKWTKVRAKAERRREMEMESMEMKEFTQTSRK</sequence>
<proteinExistence type="predicted"/>
<keyword evidence="2" id="KW-0472">Membrane</keyword>
<reference evidence="4" key="3">
    <citation type="submission" date="2025-08" db="UniProtKB">
        <authorList>
            <consortium name="RefSeq"/>
        </authorList>
    </citation>
    <scope>IDENTIFICATION</scope>
    <source>
        <tissue evidence="4">Whole organism</tissue>
    </source>
</reference>
<name>A0ABM1NQI0_DROAR</name>
<keyword evidence="2" id="KW-1133">Transmembrane helix</keyword>
<organism evidence="3 4">
    <name type="scientific">Drosophila arizonae</name>
    <name type="common">Fruit fly</name>
    <dbReference type="NCBI Taxonomy" id="7263"/>
    <lineage>
        <taxon>Eukaryota</taxon>
        <taxon>Metazoa</taxon>
        <taxon>Ecdysozoa</taxon>
        <taxon>Arthropoda</taxon>
        <taxon>Hexapoda</taxon>
        <taxon>Insecta</taxon>
        <taxon>Pterygota</taxon>
        <taxon>Neoptera</taxon>
        <taxon>Endopterygota</taxon>
        <taxon>Diptera</taxon>
        <taxon>Brachycera</taxon>
        <taxon>Muscomorpha</taxon>
        <taxon>Ephydroidea</taxon>
        <taxon>Drosophilidae</taxon>
        <taxon>Drosophila</taxon>
    </lineage>
</organism>
<evidence type="ECO:0000313" key="3">
    <source>
        <dbReference type="Proteomes" id="UP000694904"/>
    </source>
</evidence>
<feature type="compositionally biased region" description="Basic and acidic residues" evidence="1">
    <location>
        <begin position="139"/>
        <end position="152"/>
    </location>
</feature>
<keyword evidence="2" id="KW-0812">Transmembrane</keyword>
<evidence type="ECO:0000313" key="4">
    <source>
        <dbReference type="RefSeq" id="XP_017857216.1"/>
    </source>
</evidence>
<protein>
    <submittedName>
        <fullName evidence="4">Uncharacterized protein LOC108609941</fullName>
    </submittedName>
</protein>
<feature type="transmembrane region" description="Helical" evidence="2">
    <location>
        <begin position="88"/>
        <end position="108"/>
    </location>
</feature>
<evidence type="ECO:0000256" key="1">
    <source>
        <dbReference type="SAM" id="MobiDB-lite"/>
    </source>
</evidence>
<reference evidence="3" key="2">
    <citation type="journal article" date="2016" name="G3 (Bethesda)">
        <title>Genome Evolution in Three Species of Cactophilic Drosophila.</title>
        <authorList>
            <person name="Sanchez-Flores A."/>
            <person name="Penazola F."/>
            <person name="Carpinteyro-Ponce J."/>
            <person name="Nazario-Yepiz N."/>
            <person name="Abreu-Goodger C."/>
            <person name="Machado C.A."/>
            <person name="Markow T.A."/>
        </authorList>
    </citation>
    <scope>NUCLEOTIDE SEQUENCE [LARGE SCALE GENOMIC DNA]</scope>
</reference>
<accession>A0ABM1NQI0</accession>
<dbReference type="GeneID" id="108609941"/>
<feature type="region of interest" description="Disordered" evidence="1">
    <location>
        <begin position="129"/>
        <end position="152"/>
    </location>
</feature>
<dbReference type="RefSeq" id="XP_017857216.1">
    <property type="nucleotide sequence ID" value="XM_018001727.1"/>
</dbReference>
<dbReference type="Proteomes" id="UP000694904">
    <property type="component" value="Chromosome 3"/>
</dbReference>